<organism evidence="1 2">
    <name type="scientific">Halobacterium salinarum (strain ATCC 33171 / DSM 3754 / JCM 8978 / NBRC 102687 / NCIMB 764 / 91-R6)</name>
    <dbReference type="NCBI Taxonomy" id="2597657"/>
    <lineage>
        <taxon>Archaea</taxon>
        <taxon>Methanobacteriati</taxon>
        <taxon>Methanobacteriota</taxon>
        <taxon>Stenosarchaea group</taxon>
        <taxon>Halobacteria</taxon>
        <taxon>Halobacteriales</taxon>
        <taxon>Halobacteriaceae</taxon>
        <taxon>Halobacterium</taxon>
    </lineage>
</organism>
<dbReference type="GeneID" id="78828876"/>
<dbReference type="RefSeq" id="WP_274546368.1">
    <property type="nucleotide sequence ID" value="NZ_VRYN01000004.1"/>
</dbReference>
<dbReference type="AlphaFoldDB" id="A0A4D6GW97"/>
<sequence length="41" mass="4425">MSLEAYGVETPDVVREPVEDRHDADLRACPECGLPVGEPTA</sequence>
<reference evidence="1 2" key="1">
    <citation type="journal article" date="2019" name="Microbiol. Resour. Announc.">
        <title>The Genome Sequence of the Halobacterium salinarum Type Strain Is Closely Related to That of Laboratory Strains NRC-1 and R1.</title>
        <authorList>
            <person name="Pfeiffer F."/>
            <person name="Marchfelder A."/>
            <person name="Habermann B."/>
            <person name="Dyall-Smith M.L."/>
        </authorList>
    </citation>
    <scope>NUCLEOTIDE SEQUENCE [LARGE SCALE GENOMIC DNA]</scope>
    <source>
        <strain evidence="2">ATCC 33171 / DSM 3754 / JCM 8978 / NBRC 102687 / NCIMB 764 / 91-R6</strain>
    </source>
</reference>
<evidence type="ECO:0000313" key="2">
    <source>
        <dbReference type="Proteomes" id="UP000296216"/>
    </source>
</evidence>
<dbReference type="Proteomes" id="UP000296216">
    <property type="component" value="Chromosome"/>
</dbReference>
<name>A0A4D6GW97_HALS9</name>
<dbReference type="EMBL" id="CP038631">
    <property type="protein sequence ID" value="QCC44838.1"/>
    <property type="molecule type" value="Genomic_DNA"/>
</dbReference>
<protein>
    <submittedName>
        <fullName evidence="1">Uncharacterized protein</fullName>
    </submittedName>
</protein>
<gene>
    <name evidence="1" type="ORF">HBSAL_05865</name>
</gene>
<accession>A0A4D6GW97</accession>
<evidence type="ECO:0000313" key="1">
    <source>
        <dbReference type="EMBL" id="QCC44838.1"/>
    </source>
</evidence>
<proteinExistence type="predicted"/>